<accession>A0A4R6Z210</accession>
<dbReference type="PRINTS" id="PR00081">
    <property type="entry name" value="GDHRDH"/>
</dbReference>
<dbReference type="Proteomes" id="UP000295293">
    <property type="component" value="Unassembled WGS sequence"/>
</dbReference>
<name>A0A4R6Z210_9GAMM</name>
<dbReference type="SUPFAM" id="SSF51735">
    <property type="entry name" value="NAD(P)-binding Rossmann-fold domains"/>
    <property type="match status" value="1"/>
</dbReference>
<dbReference type="InterPro" id="IPR026055">
    <property type="entry name" value="FAR"/>
</dbReference>
<dbReference type="Gene3D" id="3.40.50.720">
    <property type="entry name" value="NAD(P)-binding Rossmann-like Domain"/>
    <property type="match status" value="1"/>
</dbReference>
<evidence type="ECO:0000313" key="3">
    <source>
        <dbReference type="Proteomes" id="UP000295293"/>
    </source>
</evidence>
<reference evidence="2 3" key="1">
    <citation type="submission" date="2019-03" db="EMBL/GenBank/DDBJ databases">
        <title>Genomic Encyclopedia of Type Strains, Phase IV (KMG-IV): sequencing the most valuable type-strain genomes for metagenomic binning, comparative biology and taxonomic classification.</title>
        <authorList>
            <person name="Goeker M."/>
        </authorList>
    </citation>
    <scope>NUCLEOTIDE SEQUENCE [LARGE SCALE GENOMIC DNA]</scope>
    <source>
        <strain evidence="2 3">DSM 21667</strain>
    </source>
</reference>
<dbReference type="InterPro" id="IPR036291">
    <property type="entry name" value="NAD(P)-bd_dom_sf"/>
</dbReference>
<feature type="domain" description="Thioester reductase (TE)" evidence="1">
    <location>
        <begin position="42"/>
        <end position="211"/>
    </location>
</feature>
<dbReference type="EMBL" id="SNZH01000004">
    <property type="protein sequence ID" value="TDR45628.1"/>
    <property type="molecule type" value="Genomic_DNA"/>
</dbReference>
<dbReference type="InterPro" id="IPR013120">
    <property type="entry name" value="FAR_NAD-bd"/>
</dbReference>
<keyword evidence="3" id="KW-1185">Reference proteome</keyword>
<organism evidence="2 3">
    <name type="scientific">Tahibacter aquaticus</name>
    <dbReference type="NCBI Taxonomy" id="520092"/>
    <lineage>
        <taxon>Bacteria</taxon>
        <taxon>Pseudomonadati</taxon>
        <taxon>Pseudomonadota</taxon>
        <taxon>Gammaproteobacteria</taxon>
        <taxon>Lysobacterales</taxon>
        <taxon>Rhodanobacteraceae</taxon>
        <taxon>Tahibacter</taxon>
    </lineage>
</organism>
<dbReference type="InterPro" id="IPR002347">
    <property type="entry name" value="SDR_fam"/>
</dbReference>
<comment type="caution">
    <text evidence="2">The sequence shown here is derived from an EMBL/GenBank/DDBJ whole genome shotgun (WGS) entry which is preliminary data.</text>
</comment>
<dbReference type="AlphaFoldDB" id="A0A4R6Z210"/>
<protein>
    <submittedName>
        <fullName evidence="2">Thioester reductase-like protein</fullName>
    </submittedName>
</protein>
<dbReference type="GO" id="GO:0080019">
    <property type="term" value="F:alcohol-forming very long-chain fatty acyl-CoA reductase activity"/>
    <property type="evidence" value="ECO:0007669"/>
    <property type="project" value="InterPro"/>
</dbReference>
<dbReference type="PANTHER" id="PTHR11011">
    <property type="entry name" value="MALE STERILITY PROTEIN 2-RELATED"/>
    <property type="match status" value="1"/>
</dbReference>
<proteinExistence type="predicted"/>
<sequence length="341" mass="37688">MKTSTTVLLTGATGVVGSALVPALLQRGIRVIALIRANPIADPRVIAVEGDISVPGFGLDLAELQREHGSIDCVVHSAALTHFGKSEEQMQRANVLGTVHAIEVANTLDARLLYVSTAYTHDLKLPEYLKEYSTYCESKRRAELQVKTLARDWTIVRPSIVVGDSATGAISRFQGLHSIVGAVLQGFAPVIPAKDGALVDLVPQDVLAEAIAALSERNGRHREYWITRGTQASKVADVHQLMDRFSQSCGYTRPMPKIVDPEIIDRLFIPVFLPSLPEFARRRLNALVDHACYFNMSEPFPSNYAELAEEFSLPAMPDDEYVILNNMAYWAEQTRYRERAA</sequence>
<gene>
    <name evidence="2" type="ORF">DFR29_10456</name>
</gene>
<dbReference type="OrthoDB" id="9810734at2"/>
<dbReference type="RefSeq" id="WP_133818002.1">
    <property type="nucleotide sequence ID" value="NZ_SNZH01000004.1"/>
</dbReference>
<evidence type="ECO:0000313" key="2">
    <source>
        <dbReference type="EMBL" id="TDR45628.1"/>
    </source>
</evidence>
<dbReference type="Pfam" id="PF07993">
    <property type="entry name" value="NAD_binding_4"/>
    <property type="match status" value="1"/>
</dbReference>
<evidence type="ECO:0000259" key="1">
    <source>
        <dbReference type="Pfam" id="PF07993"/>
    </source>
</evidence>